<keyword evidence="6 13" id="KW-0418">Kinase</keyword>
<evidence type="ECO:0000256" key="3">
    <source>
        <dbReference type="ARBA" id="ARBA00022679"/>
    </source>
</evidence>
<comment type="cofactor">
    <cofactor evidence="1">
        <name>Mg(2+)</name>
        <dbReference type="ChEBI" id="CHEBI:18420"/>
    </cofactor>
</comment>
<dbReference type="SMART" id="SM00046">
    <property type="entry name" value="DAGKc"/>
    <property type="match status" value="1"/>
</dbReference>
<dbReference type="InterPro" id="IPR045540">
    <property type="entry name" value="YegS/DAGK_C"/>
</dbReference>
<dbReference type="SUPFAM" id="SSF111331">
    <property type="entry name" value="NAD kinase/diacylglycerol kinase-like"/>
    <property type="match status" value="1"/>
</dbReference>
<keyword evidence="11" id="KW-1208">Phospholipid metabolism</keyword>
<keyword evidence="14" id="KW-1185">Reference proteome</keyword>
<evidence type="ECO:0000256" key="8">
    <source>
        <dbReference type="ARBA" id="ARBA00022842"/>
    </source>
</evidence>
<comment type="caution">
    <text evidence="13">The sequence shown here is derived from an EMBL/GenBank/DDBJ whole genome shotgun (WGS) entry which is preliminary data.</text>
</comment>
<keyword evidence="10" id="KW-0594">Phospholipid biosynthesis</keyword>
<name>A0ABT3FQX5_9BACT</name>
<keyword evidence="7" id="KW-0067">ATP-binding</keyword>
<dbReference type="PANTHER" id="PTHR12358">
    <property type="entry name" value="SPHINGOSINE KINASE"/>
    <property type="match status" value="1"/>
</dbReference>
<keyword evidence="8" id="KW-0460">Magnesium</keyword>
<keyword evidence="4" id="KW-0479">Metal-binding</keyword>
<dbReference type="Pfam" id="PF00781">
    <property type="entry name" value="DAGK_cat"/>
    <property type="match status" value="1"/>
</dbReference>
<evidence type="ECO:0000256" key="6">
    <source>
        <dbReference type="ARBA" id="ARBA00022777"/>
    </source>
</evidence>
<dbReference type="NCBIfam" id="TIGR00147">
    <property type="entry name" value="YegS/Rv2252/BmrU family lipid kinase"/>
    <property type="match status" value="1"/>
</dbReference>
<dbReference type="Gene3D" id="2.60.200.40">
    <property type="match status" value="1"/>
</dbReference>
<proteinExistence type="predicted"/>
<dbReference type="InterPro" id="IPR016064">
    <property type="entry name" value="NAD/diacylglycerol_kinase_sf"/>
</dbReference>
<dbReference type="EMBL" id="JAPDDS010000007">
    <property type="protein sequence ID" value="MCW1885965.1"/>
    <property type="molecule type" value="Genomic_DNA"/>
</dbReference>
<dbReference type="Pfam" id="PF19279">
    <property type="entry name" value="YegS_C"/>
    <property type="match status" value="1"/>
</dbReference>
<dbReference type="InterPro" id="IPR001206">
    <property type="entry name" value="Diacylglycerol_kinase_cat_dom"/>
</dbReference>
<dbReference type="InterPro" id="IPR017438">
    <property type="entry name" value="ATP-NAD_kinase_N"/>
</dbReference>
<evidence type="ECO:0000256" key="10">
    <source>
        <dbReference type="ARBA" id="ARBA00023209"/>
    </source>
</evidence>
<dbReference type="PANTHER" id="PTHR12358:SF106">
    <property type="entry name" value="LIPID KINASE YEGS"/>
    <property type="match status" value="1"/>
</dbReference>
<evidence type="ECO:0000256" key="2">
    <source>
        <dbReference type="ARBA" id="ARBA00022516"/>
    </source>
</evidence>
<dbReference type="PROSITE" id="PS50146">
    <property type="entry name" value="DAGK"/>
    <property type="match status" value="1"/>
</dbReference>
<evidence type="ECO:0000256" key="11">
    <source>
        <dbReference type="ARBA" id="ARBA00023264"/>
    </source>
</evidence>
<evidence type="ECO:0000313" key="14">
    <source>
        <dbReference type="Proteomes" id="UP001207930"/>
    </source>
</evidence>
<sequence length="320" mass="34818">MKGPRRYPLIFNPKARSQKGRRALRFLMDHATRFALHATRSAEEARELAAMFARHGEPVVIAAGGDGTLNAVVQGLAGSQTALGVLPAGTMNVFARELGIPFDNLARAFEVIEEGRIQEIDLFEANGTPFVQMAGVGFDAMVIEETTWESKKMLGPLAYLLAAVKVLGETPPRMMVTCDDGTQEEGVAVLAGNGSLYGGQFKLFHKADNRDSMLDVLVFKEAGYKLVTDSLRGIALGNLDQAGSTVTYLQAHSLRVTADREVPVQVDGELVGRCREVAFGNQDPGRLRVLAPEEPIGSRFVEAVKSMVSWTKWKPQDQKS</sequence>
<evidence type="ECO:0000256" key="7">
    <source>
        <dbReference type="ARBA" id="ARBA00022840"/>
    </source>
</evidence>
<keyword evidence="2" id="KW-0444">Lipid biosynthesis</keyword>
<keyword evidence="3" id="KW-0808">Transferase</keyword>
<accession>A0ABT3FQX5</accession>
<keyword evidence="5" id="KW-0547">Nucleotide-binding</keyword>
<evidence type="ECO:0000256" key="1">
    <source>
        <dbReference type="ARBA" id="ARBA00001946"/>
    </source>
</evidence>
<dbReference type="RefSeq" id="WP_264501922.1">
    <property type="nucleotide sequence ID" value="NZ_JAPDDS010000007.1"/>
</dbReference>
<feature type="domain" description="DAGKc" evidence="12">
    <location>
        <begin position="2"/>
        <end position="129"/>
    </location>
</feature>
<protein>
    <submittedName>
        <fullName evidence="13">Diacylglycerol kinase family lipid kinase</fullName>
    </submittedName>
</protein>
<reference evidence="13 14" key="1">
    <citation type="submission" date="2022-10" db="EMBL/GenBank/DDBJ databases">
        <title>Luteolibacter flavescens strain MCCC 1K03193, whole genome shotgun sequencing project.</title>
        <authorList>
            <person name="Zhao G."/>
            <person name="Shen L."/>
        </authorList>
    </citation>
    <scope>NUCLEOTIDE SEQUENCE [LARGE SCALE GENOMIC DNA]</scope>
    <source>
        <strain evidence="13 14">MCCC 1K03193</strain>
    </source>
</reference>
<evidence type="ECO:0000259" key="12">
    <source>
        <dbReference type="PROSITE" id="PS50146"/>
    </source>
</evidence>
<evidence type="ECO:0000313" key="13">
    <source>
        <dbReference type="EMBL" id="MCW1885965.1"/>
    </source>
</evidence>
<organism evidence="13 14">
    <name type="scientific">Luteolibacter flavescens</name>
    <dbReference type="NCBI Taxonomy" id="1859460"/>
    <lineage>
        <taxon>Bacteria</taxon>
        <taxon>Pseudomonadati</taxon>
        <taxon>Verrucomicrobiota</taxon>
        <taxon>Verrucomicrobiia</taxon>
        <taxon>Verrucomicrobiales</taxon>
        <taxon>Verrucomicrobiaceae</taxon>
        <taxon>Luteolibacter</taxon>
    </lineage>
</organism>
<evidence type="ECO:0000256" key="5">
    <source>
        <dbReference type="ARBA" id="ARBA00022741"/>
    </source>
</evidence>
<keyword evidence="9" id="KW-0443">Lipid metabolism</keyword>
<gene>
    <name evidence="13" type="ORF">OKA04_14595</name>
</gene>
<evidence type="ECO:0000256" key="4">
    <source>
        <dbReference type="ARBA" id="ARBA00022723"/>
    </source>
</evidence>
<dbReference type="Proteomes" id="UP001207930">
    <property type="component" value="Unassembled WGS sequence"/>
</dbReference>
<dbReference type="InterPro" id="IPR050187">
    <property type="entry name" value="Lipid_Phosphate_FormReg"/>
</dbReference>
<evidence type="ECO:0000256" key="9">
    <source>
        <dbReference type="ARBA" id="ARBA00023098"/>
    </source>
</evidence>
<dbReference type="Gene3D" id="3.40.50.10330">
    <property type="entry name" value="Probable inorganic polyphosphate/atp-NAD kinase, domain 1"/>
    <property type="match status" value="1"/>
</dbReference>
<dbReference type="GO" id="GO:0016301">
    <property type="term" value="F:kinase activity"/>
    <property type="evidence" value="ECO:0007669"/>
    <property type="project" value="UniProtKB-KW"/>
</dbReference>
<dbReference type="InterPro" id="IPR005218">
    <property type="entry name" value="Diacylglycerol/lipid_kinase"/>
</dbReference>